<name>A0A0U4IIY2_9CAUD</name>
<evidence type="ECO:0000313" key="1">
    <source>
        <dbReference type="EMBL" id="ALY10518.1"/>
    </source>
</evidence>
<dbReference type="EMBL" id="KU160668">
    <property type="protein sequence ID" value="ALY10518.1"/>
    <property type="molecule type" value="Genomic_DNA"/>
</dbReference>
<accession>A0A0U4IIY2</accession>
<dbReference type="Proteomes" id="UP000221143">
    <property type="component" value="Segment"/>
</dbReference>
<gene>
    <name evidence="1" type="primary">61</name>
    <name evidence="1" type="ORF">TAEYOUNG_61</name>
</gene>
<reference evidence="1 2" key="1">
    <citation type="submission" date="2015-11" db="EMBL/GenBank/DDBJ databases">
        <authorList>
            <person name="Lee I.Y."/>
            <person name="Guerrero C.A."/>
            <person name="Bowman C.A."/>
            <person name="Russell D.A."/>
            <person name="Pope W.H."/>
            <person name="Jacobs-Sera D."/>
            <person name="Hendrix R.W."/>
            <person name="Hatfull G.F."/>
        </authorList>
    </citation>
    <scope>NUCLEOTIDE SEQUENCE [LARGE SCALE GENOMIC DNA]</scope>
</reference>
<protein>
    <submittedName>
        <fullName evidence="1">Uncharacterized protein</fullName>
    </submittedName>
</protein>
<organism evidence="1 2">
    <name type="scientific">Arthrobacter phage TaeYoung</name>
    <dbReference type="NCBI Taxonomy" id="1772318"/>
    <lineage>
        <taxon>Viruses</taxon>
        <taxon>Duplodnaviria</taxon>
        <taxon>Heunggongvirae</taxon>
        <taxon>Uroviricota</taxon>
        <taxon>Caudoviricetes</taxon>
        <taxon>Berryhillviridae</taxon>
        <taxon>Marthavirus</taxon>
        <taxon>Marthavirus martha</taxon>
    </lineage>
</organism>
<proteinExistence type="predicted"/>
<evidence type="ECO:0000313" key="2">
    <source>
        <dbReference type="Proteomes" id="UP000221143"/>
    </source>
</evidence>
<sequence length="64" mass="7396">MTARNARCSNCGEACVTRDLLPACNRCMPTVRVRRERYKQGGWAQCLVTIARVERWFEYDKLAA</sequence>